<accession>A0A3P7IRB9</accession>
<reference evidence="1 2" key="1">
    <citation type="submission" date="2018-11" db="EMBL/GenBank/DDBJ databases">
        <authorList>
            <consortium name="Pathogen Informatics"/>
        </authorList>
    </citation>
    <scope>NUCLEOTIDE SEQUENCE [LARGE SCALE GENOMIC DNA]</scope>
</reference>
<evidence type="ECO:0000313" key="2">
    <source>
        <dbReference type="Proteomes" id="UP000270094"/>
    </source>
</evidence>
<evidence type="ECO:0000313" key="1">
    <source>
        <dbReference type="EMBL" id="VDM75730.1"/>
    </source>
</evidence>
<dbReference type="AlphaFoldDB" id="A0A3P7IRB9"/>
<dbReference type="Proteomes" id="UP000270094">
    <property type="component" value="Unassembled WGS sequence"/>
</dbReference>
<gene>
    <name evidence="1" type="ORF">SVUK_LOCUS10728</name>
</gene>
<dbReference type="EMBL" id="UYYB01095757">
    <property type="protein sequence ID" value="VDM75730.1"/>
    <property type="molecule type" value="Genomic_DNA"/>
</dbReference>
<sequence>MVTSPENNGECEPVNEYWAGQSWQMDSILFTESKYLLSDPLTVEVPSVLTIIKTIASVGFSYIRNAAALHLRPKSFALRLSDSQTIHSPKHVIGSVKAIAGTC</sequence>
<organism evidence="1 2">
    <name type="scientific">Strongylus vulgaris</name>
    <name type="common">Blood worm</name>
    <dbReference type="NCBI Taxonomy" id="40348"/>
    <lineage>
        <taxon>Eukaryota</taxon>
        <taxon>Metazoa</taxon>
        <taxon>Ecdysozoa</taxon>
        <taxon>Nematoda</taxon>
        <taxon>Chromadorea</taxon>
        <taxon>Rhabditida</taxon>
        <taxon>Rhabditina</taxon>
        <taxon>Rhabditomorpha</taxon>
        <taxon>Strongyloidea</taxon>
        <taxon>Strongylidae</taxon>
        <taxon>Strongylus</taxon>
    </lineage>
</organism>
<proteinExistence type="predicted"/>
<keyword evidence="2" id="KW-1185">Reference proteome</keyword>
<protein>
    <submittedName>
        <fullName evidence="1">Uncharacterized protein</fullName>
    </submittedName>
</protein>
<name>A0A3P7IRB9_STRVU</name>